<evidence type="ECO:0000313" key="2">
    <source>
        <dbReference type="Proteomes" id="UP000528824"/>
    </source>
</evidence>
<gene>
    <name evidence="1" type="ORF">GGI59_006072</name>
</gene>
<dbReference type="Proteomes" id="UP000528824">
    <property type="component" value="Unassembled WGS sequence"/>
</dbReference>
<organism evidence="1 2">
    <name type="scientific">Rhizobium lentis</name>
    <dbReference type="NCBI Taxonomy" id="1138194"/>
    <lineage>
        <taxon>Bacteria</taxon>
        <taxon>Pseudomonadati</taxon>
        <taxon>Pseudomonadota</taxon>
        <taxon>Alphaproteobacteria</taxon>
        <taxon>Hyphomicrobiales</taxon>
        <taxon>Rhizobiaceae</taxon>
        <taxon>Rhizobium/Agrobacterium group</taxon>
        <taxon>Rhizobium</taxon>
    </lineage>
</organism>
<dbReference type="AlphaFoldDB" id="A0A7W8XKC0"/>
<name>A0A7W8XKC0_9HYPH</name>
<reference evidence="1 2" key="1">
    <citation type="submission" date="2020-08" db="EMBL/GenBank/DDBJ databases">
        <title>Genomic Encyclopedia of Type Strains, Phase IV (KMG-V): Genome sequencing to study the core and pangenomes of soil and plant-associated prokaryotes.</title>
        <authorList>
            <person name="Whitman W."/>
        </authorList>
    </citation>
    <scope>NUCLEOTIDE SEQUENCE [LARGE SCALE GENOMIC DNA]</scope>
    <source>
        <strain evidence="1 2">SEMIA 4034</strain>
    </source>
</reference>
<accession>A0A7W8XKC0</accession>
<comment type="caution">
    <text evidence="1">The sequence shown here is derived from an EMBL/GenBank/DDBJ whole genome shotgun (WGS) entry which is preliminary data.</text>
</comment>
<dbReference type="RefSeq" id="WP_281414075.1">
    <property type="nucleotide sequence ID" value="NZ_JACHBB010000020.1"/>
</dbReference>
<proteinExistence type="predicted"/>
<sequence>MIKIITAGVKPAEKLKLLGNLQNALRQRKPNENFGIDRVGGQV</sequence>
<keyword evidence="2" id="KW-1185">Reference proteome</keyword>
<evidence type="ECO:0000313" key="1">
    <source>
        <dbReference type="EMBL" id="MBB5564364.1"/>
    </source>
</evidence>
<dbReference type="EMBL" id="JACHBC010000020">
    <property type="protein sequence ID" value="MBB5564364.1"/>
    <property type="molecule type" value="Genomic_DNA"/>
</dbReference>
<protein>
    <submittedName>
        <fullName evidence="1">Uncharacterized protein</fullName>
    </submittedName>
</protein>